<evidence type="ECO:0000313" key="1">
    <source>
        <dbReference type="EMBL" id="TQV96827.1"/>
    </source>
</evidence>
<gene>
    <name evidence="1" type="ORF">IF1G_04067</name>
</gene>
<accession>A0A545V534</accession>
<organism evidence="1 2">
    <name type="scientific">Cordyceps javanica</name>
    <dbReference type="NCBI Taxonomy" id="43265"/>
    <lineage>
        <taxon>Eukaryota</taxon>
        <taxon>Fungi</taxon>
        <taxon>Dikarya</taxon>
        <taxon>Ascomycota</taxon>
        <taxon>Pezizomycotina</taxon>
        <taxon>Sordariomycetes</taxon>
        <taxon>Hypocreomycetidae</taxon>
        <taxon>Hypocreales</taxon>
        <taxon>Cordycipitaceae</taxon>
        <taxon>Cordyceps</taxon>
    </lineage>
</organism>
<dbReference type="EMBL" id="SPUK01000005">
    <property type="protein sequence ID" value="TQV96827.1"/>
    <property type="molecule type" value="Genomic_DNA"/>
</dbReference>
<name>A0A545V534_9HYPO</name>
<comment type="caution">
    <text evidence="1">The sequence shown here is derived from an EMBL/GenBank/DDBJ whole genome shotgun (WGS) entry which is preliminary data.</text>
</comment>
<proteinExistence type="predicted"/>
<evidence type="ECO:0000313" key="2">
    <source>
        <dbReference type="Proteomes" id="UP000315783"/>
    </source>
</evidence>
<protein>
    <submittedName>
        <fullName evidence="1">Uncharacterized protein</fullName>
    </submittedName>
</protein>
<reference evidence="1 2" key="1">
    <citation type="journal article" date="2019" name="Appl. Microbiol. Biotechnol.">
        <title>Genome sequence of Isaria javanica and comparative genome analysis insights into family S53 peptidase evolution in fungal entomopathogens.</title>
        <authorList>
            <person name="Lin R."/>
            <person name="Zhang X."/>
            <person name="Xin B."/>
            <person name="Zou M."/>
            <person name="Gao Y."/>
            <person name="Qin F."/>
            <person name="Hu Q."/>
            <person name="Xie B."/>
            <person name="Cheng X."/>
        </authorList>
    </citation>
    <scope>NUCLEOTIDE SEQUENCE [LARGE SCALE GENOMIC DNA]</scope>
    <source>
        <strain evidence="1 2">IJ1G</strain>
    </source>
</reference>
<dbReference type="Proteomes" id="UP000315783">
    <property type="component" value="Unassembled WGS sequence"/>
</dbReference>
<sequence length="155" mass="18234">MQFAWAGELWKVGMMEQGVWSMEQLAWTLAHWTLFGAAFAPQGDIREKHANSAGRVAWRVCLWHHHVAVLNIYLPRQVPRYLVYLLHTYVICTRHVTQYTMCRAAFDILQGAIYSVPEVFYRYLTYWYYNLNLPCQPPTFYSFIPPLLAKAKKKS</sequence>
<dbReference type="AlphaFoldDB" id="A0A545V534"/>
<keyword evidence="2" id="KW-1185">Reference proteome</keyword>